<keyword evidence="3" id="KW-0328">Glycosyltransferase</keyword>
<dbReference type="AlphaFoldDB" id="A0A940WTD0"/>
<dbReference type="InterPro" id="IPR050194">
    <property type="entry name" value="Glycosyltransferase_grp1"/>
</dbReference>
<protein>
    <submittedName>
        <fullName evidence="3">Glycosyltransferase</fullName>
        <ecNumber evidence="3">2.4.-.-</ecNumber>
    </submittedName>
</protein>
<evidence type="ECO:0000259" key="1">
    <source>
        <dbReference type="Pfam" id="PF00534"/>
    </source>
</evidence>
<feature type="domain" description="Glycosyl transferase family 1" evidence="1">
    <location>
        <begin position="163"/>
        <end position="338"/>
    </location>
</feature>
<evidence type="ECO:0000313" key="3">
    <source>
        <dbReference type="EMBL" id="MBP3950077.1"/>
    </source>
</evidence>
<dbReference type="PANTHER" id="PTHR45947:SF14">
    <property type="entry name" value="SLL1723 PROTEIN"/>
    <property type="match status" value="1"/>
</dbReference>
<dbReference type="RefSeq" id="WP_210595691.1">
    <property type="nucleotide sequence ID" value="NZ_JAGKSQ010000001.1"/>
</dbReference>
<proteinExistence type="predicted"/>
<keyword evidence="4" id="KW-1185">Reference proteome</keyword>
<evidence type="ECO:0000313" key="4">
    <source>
        <dbReference type="Proteomes" id="UP000678228"/>
    </source>
</evidence>
<feature type="domain" description="Glycosyltransferase subfamily 4-like N-terminal" evidence="2">
    <location>
        <begin position="2"/>
        <end position="134"/>
    </location>
</feature>
<evidence type="ECO:0000259" key="2">
    <source>
        <dbReference type="Pfam" id="PF13477"/>
    </source>
</evidence>
<organism evidence="3 4">
    <name type="scientific">Halalkalibacter suaedae</name>
    <dbReference type="NCBI Taxonomy" id="2822140"/>
    <lineage>
        <taxon>Bacteria</taxon>
        <taxon>Bacillati</taxon>
        <taxon>Bacillota</taxon>
        <taxon>Bacilli</taxon>
        <taxon>Bacillales</taxon>
        <taxon>Bacillaceae</taxon>
        <taxon>Halalkalibacter</taxon>
    </lineage>
</organism>
<dbReference type="InterPro" id="IPR001296">
    <property type="entry name" value="Glyco_trans_1"/>
</dbReference>
<dbReference type="EC" id="2.4.-.-" evidence="3"/>
<dbReference type="PANTHER" id="PTHR45947">
    <property type="entry name" value="SULFOQUINOVOSYL TRANSFERASE SQD2"/>
    <property type="match status" value="1"/>
</dbReference>
<sequence length="369" mass="41294">MKICFLSGASVIHTVRWVNAMAERGHEVTLISLHAPSMNKFHKDVKVIHLKFSLPIGYYIASRKVRRILEEVNPDIVNAHFASGYGTLSRLTNFKPTLLSVWGSDVFSFPTKSKLKQRILKKNLLAATLIASTSEVMKEKTESLVNHSKPIALTPFGVDIERFKRVDTFKNNEDIVIGTIKTLEEIYGVNYLIEAVGKLVDRLNKEGHTQTAKRIRLLIVGEGSQYEDLQTLAVSNNISSITTFTGAVPHEEVPKYLNKIDVFCALSLQESFGVAVIEASSCEIPVIVSNVGGLPEVVLDGETGFVVESKNSSMVAARLYEYVMDQSLREAMGKKGRELVKRKYNWTDNIIEMENLYKSLVNRKEVNSL</sequence>
<comment type="caution">
    <text evidence="3">The sequence shown here is derived from an EMBL/GenBank/DDBJ whole genome shotgun (WGS) entry which is preliminary data.</text>
</comment>
<dbReference type="Pfam" id="PF13477">
    <property type="entry name" value="Glyco_trans_4_2"/>
    <property type="match status" value="1"/>
</dbReference>
<dbReference type="Proteomes" id="UP000678228">
    <property type="component" value="Unassembled WGS sequence"/>
</dbReference>
<dbReference type="GO" id="GO:0016757">
    <property type="term" value="F:glycosyltransferase activity"/>
    <property type="evidence" value="ECO:0007669"/>
    <property type="project" value="UniProtKB-KW"/>
</dbReference>
<keyword evidence="3" id="KW-0808">Transferase</keyword>
<gene>
    <name evidence="3" type="ORF">J7W16_02955</name>
</gene>
<dbReference type="SUPFAM" id="SSF53756">
    <property type="entry name" value="UDP-Glycosyltransferase/glycogen phosphorylase"/>
    <property type="match status" value="1"/>
</dbReference>
<dbReference type="InterPro" id="IPR028098">
    <property type="entry name" value="Glyco_trans_4-like_N"/>
</dbReference>
<dbReference type="EMBL" id="JAGKSQ010000001">
    <property type="protein sequence ID" value="MBP3950077.1"/>
    <property type="molecule type" value="Genomic_DNA"/>
</dbReference>
<accession>A0A940WTD0</accession>
<name>A0A940WTD0_9BACI</name>
<reference evidence="3" key="1">
    <citation type="submission" date="2021-03" db="EMBL/GenBank/DDBJ databases">
        <title>Bacillus suaedae sp. nov., isolated from Suaeda aralocaspica.</title>
        <authorList>
            <person name="Lei R.F.R."/>
        </authorList>
    </citation>
    <scope>NUCLEOTIDE SEQUENCE</scope>
    <source>
        <strain evidence="3">YZJH907-2</strain>
    </source>
</reference>
<dbReference type="Gene3D" id="3.40.50.2000">
    <property type="entry name" value="Glycogen Phosphorylase B"/>
    <property type="match status" value="2"/>
</dbReference>
<dbReference type="Pfam" id="PF00534">
    <property type="entry name" value="Glycos_transf_1"/>
    <property type="match status" value="1"/>
</dbReference>